<dbReference type="EMBL" id="CM004399">
    <property type="protein sequence ID" value="OAY34053.1"/>
    <property type="molecule type" value="Genomic_DNA"/>
</dbReference>
<accession>A0A2C9URY0</accession>
<organism evidence="2">
    <name type="scientific">Manihot esculenta</name>
    <name type="common">Cassava</name>
    <name type="synonym">Jatropha manihot</name>
    <dbReference type="NCBI Taxonomy" id="3983"/>
    <lineage>
        <taxon>Eukaryota</taxon>
        <taxon>Viridiplantae</taxon>
        <taxon>Streptophyta</taxon>
        <taxon>Embryophyta</taxon>
        <taxon>Tracheophyta</taxon>
        <taxon>Spermatophyta</taxon>
        <taxon>Magnoliopsida</taxon>
        <taxon>eudicotyledons</taxon>
        <taxon>Gunneridae</taxon>
        <taxon>Pentapetalae</taxon>
        <taxon>rosids</taxon>
        <taxon>fabids</taxon>
        <taxon>Malpighiales</taxon>
        <taxon>Euphorbiaceae</taxon>
        <taxon>Crotonoideae</taxon>
        <taxon>Manihoteae</taxon>
        <taxon>Manihot</taxon>
    </lineage>
</organism>
<evidence type="ECO:0000256" key="1">
    <source>
        <dbReference type="SAM" id="Phobius"/>
    </source>
</evidence>
<gene>
    <name evidence="2" type="ORF">MANES_13G146100</name>
</gene>
<keyword evidence="1" id="KW-0812">Transmembrane</keyword>
<keyword evidence="1" id="KW-1133">Transmembrane helix</keyword>
<protein>
    <submittedName>
        <fullName evidence="2">Uncharacterized protein</fullName>
    </submittedName>
</protein>
<feature type="transmembrane region" description="Helical" evidence="1">
    <location>
        <begin position="12"/>
        <end position="35"/>
    </location>
</feature>
<keyword evidence="1" id="KW-0472">Membrane</keyword>
<evidence type="ECO:0000313" key="2">
    <source>
        <dbReference type="EMBL" id="OAY34053.1"/>
    </source>
</evidence>
<sequence length="59" mass="7103">MVILIKLMSRFFFLILLLMFITFYKFSLIFFSPYYCTNCQDCMQMGLLEAVRTEDHMLA</sequence>
<proteinExistence type="predicted"/>
<name>A0A2C9URY0_MANES</name>
<reference evidence="2" key="1">
    <citation type="submission" date="2016-02" db="EMBL/GenBank/DDBJ databases">
        <title>WGS assembly of Manihot esculenta.</title>
        <authorList>
            <person name="Bredeson J.V."/>
            <person name="Prochnik S.E."/>
            <person name="Lyons J.B."/>
            <person name="Schmutz J."/>
            <person name="Grimwood J."/>
            <person name="Vrebalov J."/>
            <person name="Bart R.S."/>
            <person name="Amuge T."/>
            <person name="Ferguson M.E."/>
            <person name="Green R."/>
            <person name="Putnam N."/>
            <person name="Stites J."/>
            <person name="Rounsley S."/>
            <person name="Rokhsar D.S."/>
        </authorList>
    </citation>
    <scope>NUCLEOTIDE SEQUENCE [LARGE SCALE GENOMIC DNA]</scope>
    <source>
        <tissue evidence="2">Leaf</tissue>
    </source>
</reference>
<dbReference type="AlphaFoldDB" id="A0A2C9URY0"/>